<dbReference type="GO" id="GO:0071973">
    <property type="term" value="P:bacterial-type flagellum-dependent cell motility"/>
    <property type="evidence" value="ECO:0007669"/>
    <property type="project" value="InterPro"/>
</dbReference>
<evidence type="ECO:0000256" key="2">
    <source>
        <dbReference type="ARBA" id="ARBA00006929"/>
    </source>
</evidence>
<evidence type="ECO:0000256" key="7">
    <source>
        <dbReference type="HAMAP-Rule" id="MF_00415"/>
    </source>
</evidence>
<dbReference type="GO" id="GO:0009279">
    <property type="term" value="C:cell outer membrane"/>
    <property type="evidence" value="ECO:0007669"/>
    <property type="project" value="UniProtKB-SubCell"/>
</dbReference>
<evidence type="ECO:0000256" key="3">
    <source>
        <dbReference type="ARBA" id="ARBA00022729"/>
    </source>
</evidence>
<sequence length="220" mass="22807">MAMKRALTALMLVTLTTPVAAKPKPPAGFEPTLPAAPSAPRAADGAIFNASAGYAPLIQGHRARAVGDPVTILLVESTTTSKSAGSKTQRGGNASITPPTAGPLSFLNPDALKAGSQSSFKGEGNASQTSSLSGELAVTIAEVRPNGTALVRGEKRLLLSQGQEWIQFSGIVRLADLDGDSRVLSSRVADARIEYAGNGSVQRASREGWLSKFFSMISPF</sequence>
<dbReference type="InterPro" id="IPR000527">
    <property type="entry name" value="Flag_Lring"/>
</dbReference>
<feature type="compositionally biased region" description="Low complexity" evidence="8">
    <location>
        <begin position="79"/>
        <end position="88"/>
    </location>
</feature>
<protein>
    <recommendedName>
        <fullName evidence="7">Flagellar L-ring protein</fullName>
    </recommendedName>
    <alternativeName>
        <fullName evidence="7">Basal body L-ring protein</fullName>
    </alternativeName>
</protein>
<evidence type="ECO:0000256" key="5">
    <source>
        <dbReference type="ARBA" id="ARBA00023143"/>
    </source>
</evidence>
<feature type="region of interest" description="Disordered" evidence="8">
    <location>
        <begin position="79"/>
        <end position="102"/>
    </location>
</feature>
<comment type="function">
    <text evidence="1 7">Assembles around the rod to form the L-ring and probably protects the motor/basal body from shearing forces during rotation.</text>
</comment>
<reference evidence="10 11" key="1">
    <citation type="journal article" date="2013" name="J. Microbiol. Biotechnol.">
        <title>Novosphingobium ginsenosidimutans sp. nov., with the ability to convert ginsenoside.</title>
        <authorList>
            <person name="Kim J.K."/>
            <person name="He D."/>
            <person name="Liu Q.M."/>
            <person name="Park H.Y."/>
            <person name="Jung M.S."/>
            <person name="Yoon M.H."/>
            <person name="Kim S.C."/>
            <person name="Im W.T."/>
        </authorList>
    </citation>
    <scope>NUCLEOTIDE SEQUENCE [LARGE SCALE GENOMIC DNA]</scope>
    <source>
        <strain evidence="10 11">FW-6</strain>
    </source>
</reference>
<evidence type="ECO:0000313" key="11">
    <source>
        <dbReference type="Proteomes" id="UP000321172"/>
    </source>
</evidence>
<keyword evidence="6 7" id="KW-0998">Cell outer membrane</keyword>
<dbReference type="Pfam" id="PF02107">
    <property type="entry name" value="FlgH"/>
    <property type="match status" value="1"/>
</dbReference>
<evidence type="ECO:0000256" key="4">
    <source>
        <dbReference type="ARBA" id="ARBA00023136"/>
    </source>
</evidence>
<organism evidence="10 11">
    <name type="scientific">Novosphingobium ginsenosidimutans</name>
    <dbReference type="NCBI Taxonomy" id="1176536"/>
    <lineage>
        <taxon>Bacteria</taxon>
        <taxon>Pseudomonadati</taxon>
        <taxon>Pseudomonadota</taxon>
        <taxon>Alphaproteobacteria</taxon>
        <taxon>Sphingomonadales</taxon>
        <taxon>Sphingomonadaceae</taxon>
        <taxon>Novosphingobium</taxon>
    </lineage>
</organism>
<evidence type="ECO:0000313" key="10">
    <source>
        <dbReference type="EMBL" id="QEA15166.1"/>
    </source>
</evidence>
<keyword evidence="10" id="KW-0969">Cilium</keyword>
<feature type="compositionally biased region" description="Polar residues" evidence="8">
    <location>
        <begin position="89"/>
        <end position="98"/>
    </location>
</feature>
<feature type="signal peptide" evidence="9">
    <location>
        <begin position="1"/>
        <end position="21"/>
    </location>
</feature>
<dbReference type="GO" id="GO:0003774">
    <property type="term" value="F:cytoskeletal motor activity"/>
    <property type="evidence" value="ECO:0007669"/>
    <property type="project" value="InterPro"/>
</dbReference>
<keyword evidence="10" id="KW-0282">Flagellum</keyword>
<dbReference type="PRINTS" id="PR01008">
    <property type="entry name" value="FLGLRINGFLGH"/>
</dbReference>
<evidence type="ECO:0000256" key="8">
    <source>
        <dbReference type="SAM" id="MobiDB-lite"/>
    </source>
</evidence>
<comment type="subcellular location">
    <subcellularLocation>
        <location evidence="7">Cell outer membrane</location>
    </subcellularLocation>
    <subcellularLocation>
        <location evidence="7">Bacterial flagellum basal body</location>
    </subcellularLocation>
</comment>
<proteinExistence type="inferred from homology"/>
<evidence type="ECO:0000256" key="1">
    <source>
        <dbReference type="ARBA" id="ARBA00002591"/>
    </source>
</evidence>
<comment type="similarity">
    <text evidence="2 7">Belongs to the FlgH family.</text>
</comment>
<evidence type="ECO:0000256" key="6">
    <source>
        <dbReference type="ARBA" id="ARBA00023237"/>
    </source>
</evidence>
<name>A0A5B8S0U2_9SPHN</name>
<gene>
    <name evidence="7" type="primary">flgH</name>
    <name evidence="10" type="ORF">FRF71_02880</name>
</gene>
<dbReference type="PANTHER" id="PTHR34933">
    <property type="entry name" value="FLAGELLAR L-RING PROTEIN"/>
    <property type="match status" value="1"/>
</dbReference>
<dbReference type="PANTHER" id="PTHR34933:SF1">
    <property type="entry name" value="FLAGELLAR L-RING PROTEIN"/>
    <property type="match status" value="1"/>
</dbReference>
<dbReference type="GO" id="GO:0009427">
    <property type="term" value="C:bacterial-type flagellum basal body, distal rod, L ring"/>
    <property type="evidence" value="ECO:0007669"/>
    <property type="project" value="InterPro"/>
</dbReference>
<feature type="chain" id="PRO_5022904705" description="Flagellar L-ring protein" evidence="9">
    <location>
        <begin position="22"/>
        <end position="220"/>
    </location>
</feature>
<keyword evidence="4 7" id="KW-0472">Membrane</keyword>
<dbReference type="Proteomes" id="UP000321172">
    <property type="component" value="Chromosome"/>
</dbReference>
<dbReference type="AlphaFoldDB" id="A0A5B8S0U2"/>
<dbReference type="EMBL" id="CP042345">
    <property type="protein sequence ID" value="QEA15166.1"/>
    <property type="molecule type" value="Genomic_DNA"/>
</dbReference>
<keyword evidence="5 7" id="KW-0975">Bacterial flagellum</keyword>
<comment type="subunit">
    <text evidence="7">The basal body constitutes a major portion of the flagellar organelle and consists of four rings (L,P,S, and M) mounted on a central rod.</text>
</comment>
<evidence type="ECO:0000256" key="9">
    <source>
        <dbReference type="SAM" id="SignalP"/>
    </source>
</evidence>
<keyword evidence="11" id="KW-1185">Reference proteome</keyword>
<dbReference type="OrthoDB" id="9789227at2"/>
<dbReference type="KEGG" id="ngf:FRF71_02880"/>
<dbReference type="HAMAP" id="MF_00415">
    <property type="entry name" value="FlgH"/>
    <property type="match status" value="1"/>
</dbReference>
<keyword evidence="10" id="KW-0966">Cell projection</keyword>
<keyword evidence="3 9" id="KW-0732">Signal</keyword>
<accession>A0A5B8S0U2</accession>